<name>A0A939DQF2_9ALTE</name>
<feature type="transmembrane region" description="Helical" evidence="6">
    <location>
        <begin position="195"/>
        <end position="213"/>
    </location>
</feature>
<proteinExistence type="inferred from homology"/>
<dbReference type="PANTHER" id="PTHR12677">
    <property type="entry name" value="GOLGI APPARATUS MEMBRANE PROTEIN TVP38-RELATED"/>
    <property type="match status" value="1"/>
</dbReference>
<dbReference type="Proteomes" id="UP000664654">
    <property type="component" value="Unassembled WGS sequence"/>
</dbReference>
<dbReference type="RefSeq" id="WP_206574967.1">
    <property type="nucleotide sequence ID" value="NZ_JAFKCV010000011.1"/>
</dbReference>
<keyword evidence="3 6" id="KW-0812">Transmembrane</keyword>
<keyword evidence="4 6" id="KW-1133">Transmembrane helix</keyword>
<evidence type="ECO:0000313" key="9">
    <source>
        <dbReference type="Proteomes" id="UP000664654"/>
    </source>
</evidence>
<feature type="transmembrane region" description="Helical" evidence="6">
    <location>
        <begin position="165"/>
        <end position="189"/>
    </location>
</feature>
<dbReference type="PANTHER" id="PTHR12677:SF59">
    <property type="entry name" value="GOLGI APPARATUS MEMBRANE PROTEIN TVP38-RELATED"/>
    <property type="match status" value="1"/>
</dbReference>
<feature type="transmembrane region" description="Helical" evidence="6">
    <location>
        <begin position="83"/>
        <end position="107"/>
    </location>
</feature>
<evidence type="ECO:0000256" key="6">
    <source>
        <dbReference type="RuleBase" id="RU366058"/>
    </source>
</evidence>
<feature type="domain" description="VTT" evidence="7">
    <location>
        <begin position="71"/>
        <end position="185"/>
    </location>
</feature>
<organism evidence="8 9">
    <name type="scientific">Bowmanella dokdonensis</name>
    <dbReference type="NCBI Taxonomy" id="751969"/>
    <lineage>
        <taxon>Bacteria</taxon>
        <taxon>Pseudomonadati</taxon>
        <taxon>Pseudomonadota</taxon>
        <taxon>Gammaproteobacteria</taxon>
        <taxon>Alteromonadales</taxon>
        <taxon>Alteromonadaceae</taxon>
        <taxon>Bowmanella</taxon>
    </lineage>
</organism>
<dbReference type="AlphaFoldDB" id="A0A939DQF2"/>
<gene>
    <name evidence="8" type="ORF">J0A66_16580</name>
</gene>
<dbReference type="Pfam" id="PF09335">
    <property type="entry name" value="VTT_dom"/>
    <property type="match status" value="1"/>
</dbReference>
<dbReference type="InterPro" id="IPR015414">
    <property type="entry name" value="TMEM64"/>
</dbReference>
<evidence type="ECO:0000256" key="3">
    <source>
        <dbReference type="ARBA" id="ARBA00022692"/>
    </source>
</evidence>
<keyword evidence="5 6" id="KW-0472">Membrane</keyword>
<sequence length="230" mass="25420">MRSRLSELLSPALAKNLLWLAALLAVGWFMGKSTLLGHWHPDALAGYLQGPWYQQGLIFVSLFALLTSVGLPRQIPAFAAGFFYGVLPGLGISTLAVLLGAALTLLYTRLPLISRLHLKQTSHPMLALLYRFPFRATLAIRLFPVGNNLAMNLLAGFARLPVRPFLLASLLGYLPQMLIFALSGAGLMLDTRWQILLALALMLLSSWLGLAVYRRTRRHLSRLQEAHSHA</sequence>
<comment type="caution">
    <text evidence="8">The sequence shown here is derived from an EMBL/GenBank/DDBJ whole genome shotgun (WGS) entry which is preliminary data.</text>
</comment>
<reference evidence="8" key="1">
    <citation type="submission" date="2021-03" db="EMBL/GenBank/DDBJ databases">
        <title>novel species isolated from a fishpond in China.</title>
        <authorList>
            <person name="Lu H."/>
            <person name="Cai Z."/>
        </authorList>
    </citation>
    <scope>NUCLEOTIDE SEQUENCE</scope>
    <source>
        <strain evidence="8">JCM 30855</strain>
    </source>
</reference>
<comment type="similarity">
    <text evidence="6">Belongs to the TVP38/TMEM64 family.</text>
</comment>
<keyword evidence="2 6" id="KW-1003">Cell membrane</keyword>
<evidence type="ECO:0000256" key="2">
    <source>
        <dbReference type="ARBA" id="ARBA00022475"/>
    </source>
</evidence>
<evidence type="ECO:0000256" key="5">
    <source>
        <dbReference type="ARBA" id="ARBA00023136"/>
    </source>
</evidence>
<keyword evidence="9" id="KW-1185">Reference proteome</keyword>
<evidence type="ECO:0000259" key="7">
    <source>
        <dbReference type="Pfam" id="PF09335"/>
    </source>
</evidence>
<dbReference type="EMBL" id="JAFKCV010000011">
    <property type="protein sequence ID" value="MBN7826854.1"/>
    <property type="molecule type" value="Genomic_DNA"/>
</dbReference>
<protein>
    <recommendedName>
        <fullName evidence="6">TVP38/TMEM64 family membrane protein</fullName>
    </recommendedName>
</protein>
<evidence type="ECO:0000256" key="4">
    <source>
        <dbReference type="ARBA" id="ARBA00022989"/>
    </source>
</evidence>
<comment type="subcellular location">
    <subcellularLocation>
        <location evidence="1 6">Cell membrane</location>
        <topology evidence="1 6">Multi-pass membrane protein</topology>
    </subcellularLocation>
</comment>
<feature type="transmembrane region" description="Helical" evidence="6">
    <location>
        <begin position="51"/>
        <end position="71"/>
    </location>
</feature>
<accession>A0A939DQF2</accession>
<evidence type="ECO:0000256" key="1">
    <source>
        <dbReference type="ARBA" id="ARBA00004651"/>
    </source>
</evidence>
<dbReference type="GO" id="GO:0005886">
    <property type="term" value="C:plasma membrane"/>
    <property type="evidence" value="ECO:0007669"/>
    <property type="project" value="UniProtKB-SubCell"/>
</dbReference>
<evidence type="ECO:0000313" key="8">
    <source>
        <dbReference type="EMBL" id="MBN7826854.1"/>
    </source>
</evidence>
<dbReference type="InterPro" id="IPR032816">
    <property type="entry name" value="VTT_dom"/>
</dbReference>
<feature type="transmembrane region" description="Helical" evidence="6">
    <location>
        <begin position="12"/>
        <end position="31"/>
    </location>
</feature>